<name>A0A1G8S614_9EURY</name>
<dbReference type="RefSeq" id="WP_092698699.1">
    <property type="nucleotide sequence ID" value="NZ_FNFC01000001.1"/>
</dbReference>
<dbReference type="SUPFAM" id="SSF53187">
    <property type="entry name" value="Zn-dependent exopeptidases"/>
    <property type="match status" value="1"/>
</dbReference>
<evidence type="ECO:0000259" key="2">
    <source>
        <dbReference type="Pfam" id="PF00246"/>
    </source>
</evidence>
<dbReference type="Proteomes" id="UP000198856">
    <property type="component" value="Unassembled WGS sequence"/>
</dbReference>
<proteinExistence type="predicted"/>
<protein>
    <submittedName>
        <fullName evidence="3">Zinc carboxypeptidase</fullName>
    </submittedName>
</protein>
<feature type="compositionally biased region" description="Low complexity" evidence="1">
    <location>
        <begin position="847"/>
        <end position="861"/>
    </location>
</feature>
<dbReference type="GO" id="GO:0004181">
    <property type="term" value="F:metallocarboxypeptidase activity"/>
    <property type="evidence" value="ECO:0007669"/>
    <property type="project" value="InterPro"/>
</dbReference>
<accession>A0A1G8S614</accession>
<sequence>MDTRPSITRREFAALSAGAVGTALGADAATGRSVSAAESTARYEFLVNNIESDHTIPTLLTVADGSAADVLDGRGTSVRTREDDQVAYAKLTTAEATAVIDADATERIEYAPGSNPFWKREAYDDGVFLDPVDSVDFIGLEEALTGLSHLEQRHENRLNLRSIGTGAGHDNVYIEQEDPREVWALELTENVGDREAVTEKATLVFTLSVHGDERAGIEAGLRFVEEVVSGERPDIEALLSEVVLVFVSPNPGGWVVRQPLYEDPAQPPDFRRFNAAGLDPNRQYPSAGWLPPDTVPGEPNGRNLTDDGDGLDEDVPDETAEKTPDTAAVVDYLRSHDNVEYVLDFHGMYADSSAVVALTPPGGTPADRADVALLTRALESDITSALGSVSELEPVFEAAIDNYETQGACRVERFCEPPERLFDHGSALDMFGYTAAGAVDRWAMTPESNGGLGATALTLEIVFSNSFPREMRVPFLPSVTQFHVDAYQTAIATTVEYAENTSSGTVATNERTTAYVQSESVARSSADLPHVGGSETVASGVGTSSPVGGEYRHRTHVFGGSADLDTGTVSLTASQTPPNPESVFGYQQRRYEVTPLAVFDTLADAADASVDGVRIDAIRDGALVVDGTPTYDNLVVCHNDGLDEAYRSALTEYVDAGGNLVLTDAGVAVAAELDVPGIDAVEDGDVTREERRAPWYGEPPEEDHPLCIDRKGLGEEGTLTGDPWDYPMVGYVRGQPPSYTVSESALGDSVRIASRQNGDVQAATVPVEGERIGVHLLGTLLPPAEQGNLHPFGLLDQSLTTFGYTLLCNALGYRLNCSLNGETVTGFGETVTRKLAEQPEPTPTPTATPTATETETSTATPAPSPTPTGADGDGPGFGPLAAVSGVTSYLLGRRLTGDDSTEE</sequence>
<keyword evidence="4" id="KW-1185">Reference proteome</keyword>
<feature type="region of interest" description="Disordered" evidence="1">
    <location>
        <begin position="281"/>
        <end position="323"/>
    </location>
</feature>
<reference evidence="3 4" key="1">
    <citation type="submission" date="2016-10" db="EMBL/GenBank/DDBJ databases">
        <authorList>
            <person name="de Groot N.N."/>
        </authorList>
    </citation>
    <scope>NUCLEOTIDE SEQUENCE [LARGE SCALE GENOMIC DNA]</scope>
    <source>
        <strain evidence="3 4">IBRC-M10015</strain>
    </source>
</reference>
<gene>
    <name evidence="3" type="ORF">SAMN05216226_101305</name>
</gene>
<dbReference type="CDD" id="cd00596">
    <property type="entry name" value="Peptidase_M14_like"/>
    <property type="match status" value="1"/>
</dbReference>
<keyword evidence="3" id="KW-0121">Carboxypeptidase</keyword>
<evidence type="ECO:0000256" key="1">
    <source>
        <dbReference type="SAM" id="MobiDB-lite"/>
    </source>
</evidence>
<dbReference type="GO" id="GO:0008270">
    <property type="term" value="F:zinc ion binding"/>
    <property type="evidence" value="ECO:0007669"/>
    <property type="project" value="InterPro"/>
</dbReference>
<feature type="region of interest" description="Disordered" evidence="1">
    <location>
        <begin position="834"/>
        <end position="882"/>
    </location>
</feature>
<dbReference type="Gene3D" id="3.40.630.10">
    <property type="entry name" value="Zn peptidases"/>
    <property type="match status" value="1"/>
</dbReference>
<evidence type="ECO:0000313" key="4">
    <source>
        <dbReference type="Proteomes" id="UP000198856"/>
    </source>
</evidence>
<evidence type="ECO:0000313" key="3">
    <source>
        <dbReference type="EMBL" id="SDJ24669.1"/>
    </source>
</evidence>
<dbReference type="GO" id="GO:0006508">
    <property type="term" value="P:proteolysis"/>
    <property type="evidence" value="ECO:0007669"/>
    <property type="project" value="InterPro"/>
</dbReference>
<dbReference type="InterPro" id="IPR000834">
    <property type="entry name" value="Peptidase_M14"/>
</dbReference>
<keyword evidence="3" id="KW-0645">Protease</keyword>
<keyword evidence="3" id="KW-0378">Hydrolase</keyword>
<dbReference type="AlphaFoldDB" id="A0A1G8S614"/>
<dbReference type="OrthoDB" id="202058at2157"/>
<dbReference type="EMBL" id="FNFC01000001">
    <property type="protein sequence ID" value="SDJ24669.1"/>
    <property type="molecule type" value="Genomic_DNA"/>
</dbReference>
<dbReference type="PROSITE" id="PS51318">
    <property type="entry name" value="TAT"/>
    <property type="match status" value="1"/>
</dbReference>
<organism evidence="3 4">
    <name type="scientific">Halovenus aranensis</name>
    <dbReference type="NCBI Taxonomy" id="890420"/>
    <lineage>
        <taxon>Archaea</taxon>
        <taxon>Methanobacteriati</taxon>
        <taxon>Methanobacteriota</taxon>
        <taxon>Stenosarchaea group</taxon>
        <taxon>Halobacteria</taxon>
        <taxon>Halobacteriales</taxon>
        <taxon>Haloarculaceae</taxon>
        <taxon>Halovenus</taxon>
    </lineage>
</organism>
<feature type="domain" description="Peptidase M14" evidence="2">
    <location>
        <begin position="180"/>
        <end position="445"/>
    </location>
</feature>
<feature type="region of interest" description="Disordered" evidence="1">
    <location>
        <begin position="524"/>
        <end position="548"/>
    </location>
</feature>
<feature type="compositionally biased region" description="Acidic residues" evidence="1">
    <location>
        <begin position="306"/>
        <end position="318"/>
    </location>
</feature>
<dbReference type="Pfam" id="PF00246">
    <property type="entry name" value="Peptidase_M14"/>
    <property type="match status" value="1"/>
</dbReference>
<dbReference type="InterPro" id="IPR006311">
    <property type="entry name" value="TAT_signal"/>
</dbReference>